<accession>A0AAV0IB04</accession>
<evidence type="ECO:0000313" key="2">
    <source>
        <dbReference type="EMBL" id="CAI0394294.1"/>
    </source>
</evidence>
<evidence type="ECO:0000313" key="3">
    <source>
        <dbReference type="Proteomes" id="UP001154282"/>
    </source>
</evidence>
<dbReference type="Proteomes" id="UP001154282">
    <property type="component" value="Unassembled WGS sequence"/>
</dbReference>
<reference evidence="2" key="1">
    <citation type="submission" date="2022-08" db="EMBL/GenBank/DDBJ databases">
        <authorList>
            <person name="Gutierrez-Valencia J."/>
        </authorList>
    </citation>
    <scope>NUCLEOTIDE SEQUENCE</scope>
</reference>
<name>A0AAV0IB04_9ROSI</name>
<protein>
    <submittedName>
        <fullName evidence="2">Uncharacterized protein</fullName>
    </submittedName>
</protein>
<proteinExistence type="predicted"/>
<comment type="caution">
    <text evidence="2">The sequence shown here is derived from an EMBL/GenBank/DDBJ whole genome shotgun (WGS) entry which is preliminary data.</text>
</comment>
<keyword evidence="3" id="KW-1185">Reference proteome</keyword>
<organism evidence="2 3">
    <name type="scientific">Linum tenue</name>
    <dbReference type="NCBI Taxonomy" id="586396"/>
    <lineage>
        <taxon>Eukaryota</taxon>
        <taxon>Viridiplantae</taxon>
        <taxon>Streptophyta</taxon>
        <taxon>Embryophyta</taxon>
        <taxon>Tracheophyta</taxon>
        <taxon>Spermatophyta</taxon>
        <taxon>Magnoliopsida</taxon>
        <taxon>eudicotyledons</taxon>
        <taxon>Gunneridae</taxon>
        <taxon>Pentapetalae</taxon>
        <taxon>rosids</taxon>
        <taxon>fabids</taxon>
        <taxon>Malpighiales</taxon>
        <taxon>Linaceae</taxon>
        <taxon>Linum</taxon>
    </lineage>
</organism>
<feature type="region of interest" description="Disordered" evidence="1">
    <location>
        <begin position="1"/>
        <end position="36"/>
    </location>
</feature>
<dbReference type="AlphaFoldDB" id="A0AAV0IB04"/>
<dbReference type="EMBL" id="CAMGYJ010000003">
    <property type="protein sequence ID" value="CAI0394294.1"/>
    <property type="molecule type" value="Genomic_DNA"/>
</dbReference>
<sequence length="191" mass="20945">MLYVTASGSPKTPNTASAPFLIPDDGPTTPPPPPPCPLRLSVSANFVITIVITKQTPNTKFTSPQSIFTPNFPANGSIASETTRRTIELIINPNDPARTPRSYSLTRPGSPCELPPYTSLPIQSVSYRTHGNHAIQLRHVTKRSIHIGRSRFLNAENTLVLTCCCCWPQGSNLMVRCCWGPTAVRGHTRRR</sequence>
<feature type="compositionally biased region" description="Polar residues" evidence="1">
    <location>
        <begin position="1"/>
        <end position="17"/>
    </location>
</feature>
<evidence type="ECO:0000256" key="1">
    <source>
        <dbReference type="SAM" id="MobiDB-lite"/>
    </source>
</evidence>
<gene>
    <name evidence="2" type="ORF">LITE_LOCUS8267</name>
</gene>